<dbReference type="EMBL" id="CAJVQC010011381">
    <property type="protein sequence ID" value="CAG8626743.1"/>
    <property type="molecule type" value="Genomic_DNA"/>
</dbReference>
<keyword evidence="2" id="KW-1185">Reference proteome</keyword>
<proteinExistence type="predicted"/>
<evidence type="ECO:0000313" key="2">
    <source>
        <dbReference type="Proteomes" id="UP000789920"/>
    </source>
</evidence>
<comment type="caution">
    <text evidence="1">The sequence shown here is derived from an EMBL/GenBank/DDBJ whole genome shotgun (WGS) entry which is preliminary data.</text>
</comment>
<feature type="non-terminal residue" evidence="1">
    <location>
        <position position="116"/>
    </location>
</feature>
<dbReference type="Proteomes" id="UP000789920">
    <property type="component" value="Unassembled WGS sequence"/>
</dbReference>
<sequence>FDDLVKKYINNLAPNKKEKALINKKKLQQIKEVLLDPTNTKLYTSAFYDLILDTLSTIEPSNQDSNLDKSTNTDDTIPILESSYPSLKNDNPTLIDNYNYNNMPVIESSLNQNLEI</sequence>
<name>A0ACA9N369_9GLOM</name>
<evidence type="ECO:0000313" key="1">
    <source>
        <dbReference type="EMBL" id="CAG8626743.1"/>
    </source>
</evidence>
<feature type="non-terminal residue" evidence="1">
    <location>
        <position position="1"/>
    </location>
</feature>
<reference evidence="1" key="1">
    <citation type="submission" date="2021-06" db="EMBL/GenBank/DDBJ databases">
        <authorList>
            <person name="Kallberg Y."/>
            <person name="Tangrot J."/>
            <person name="Rosling A."/>
        </authorList>
    </citation>
    <scope>NUCLEOTIDE SEQUENCE</scope>
    <source>
        <strain evidence="1">MA461A</strain>
    </source>
</reference>
<gene>
    <name evidence="1" type="ORF">RPERSI_LOCUS6935</name>
</gene>
<accession>A0ACA9N369</accession>
<organism evidence="1 2">
    <name type="scientific">Racocetra persica</name>
    <dbReference type="NCBI Taxonomy" id="160502"/>
    <lineage>
        <taxon>Eukaryota</taxon>
        <taxon>Fungi</taxon>
        <taxon>Fungi incertae sedis</taxon>
        <taxon>Mucoromycota</taxon>
        <taxon>Glomeromycotina</taxon>
        <taxon>Glomeromycetes</taxon>
        <taxon>Diversisporales</taxon>
        <taxon>Gigasporaceae</taxon>
        <taxon>Racocetra</taxon>
    </lineage>
</organism>
<protein>
    <submittedName>
        <fullName evidence="1">20629_t:CDS:1</fullName>
    </submittedName>
</protein>